<dbReference type="PROSITE" id="PS51257">
    <property type="entry name" value="PROKAR_LIPOPROTEIN"/>
    <property type="match status" value="1"/>
</dbReference>
<evidence type="ECO:0000256" key="4">
    <source>
        <dbReference type="ARBA" id="ARBA00022764"/>
    </source>
</evidence>
<dbReference type="InterPro" id="IPR008972">
    <property type="entry name" value="Cupredoxin"/>
</dbReference>
<reference evidence="8 9" key="1">
    <citation type="submission" date="2021-04" db="EMBL/GenBank/DDBJ databases">
        <title>The genome sequence of Ideonella sp. 3Y2.</title>
        <authorList>
            <person name="Liu Y."/>
        </authorList>
    </citation>
    <scope>NUCLEOTIDE SEQUENCE [LARGE SCALE GENOMIC DNA]</scope>
    <source>
        <strain evidence="8 9">3Y2</strain>
    </source>
</reference>
<dbReference type="PANTHER" id="PTHR38439">
    <property type="entry name" value="AURACYANIN-B"/>
    <property type="match status" value="1"/>
</dbReference>
<dbReference type="CDD" id="cd04211">
    <property type="entry name" value="Cupredoxin_like_2"/>
    <property type="match status" value="1"/>
</dbReference>
<dbReference type="GO" id="GO:0042597">
    <property type="term" value="C:periplasmic space"/>
    <property type="evidence" value="ECO:0007669"/>
    <property type="project" value="UniProtKB-SubCell"/>
</dbReference>
<dbReference type="Proteomes" id="UP000676246">
    <property type="component" value="Unassembled WGS sequence"/>
</dbReference>
<proteinExistence type="predicted"/>
<keyword evidence="6" id="KW-0186">Copper</keyword>
<keyword evidence="5" id="KW-0249">Electron transport</keyword>
<dbReference type="PROSITE" id="PS00196">
    <property type="entry name" value="COPPER_BLUE"/>
    <property type="match status" value="1"/>
</dbReference>
<sequence>MKVIHTLTAASLVLACLGAQSHGDETHPMKTHRYDPSQVEERAFGREGDPRKVSRTVRLEMSDAMRFTPSEVVVQRGQTVKFIVTNRGRQLHEMVLGTPQELKEHAELMKKFPTMEHADANMAHVKPGASGGIVWQFTQAGEYQFACLIPGHFEAGMVGKVVVQ</sequence>
<evidence type="ECO:0000313" key="8">
    <source>
        <dbReference type="EMBL" id="MBQ0932368.1"/>
    </source>
</evidence>
<keyword evidence="4" id="KW-0574">Periplasm</keyword>
<dbReference type="PROSITE" id="PS00079">
    <property type="entry name" value="MULTICOPPER_OXIDASE1"/>
    <property type="match status" value="1"/>
</dbReference>
<evidence type="ECO:0000256" key="1">
    <source>
        <dbReference type="ARBA" id="ARBA00004418"/>
    </source>
</evidence>
<dbReference type="InterPro" id="IPR000923">
    <property type="entry name" value="BlueCu_1"/>
</dbReference>
<dbReference type="Gene3D" id="2.60.40.420">
    <property type="entry name" value="Cupredoxins - blue copper proteins"/>
    <property type="match status" value="1"/>
</dbReference>
<dbReference type="RefSeq" id="WP_210855905.1">
    <property type="nucleotide sequence ID" value="NZ_JAGQDD010000015.1"/>
</dbReference>
<protein>
    <submittedName>
        <fullName evidence="8">Cupredoxin family protein</fullName>
    </submittedName>
</protein>
<dbReference type="InterPro" id="IPR033138">
    <property type="entry name" value="Cu_oxidase_CS"/>
</dbReference>
<evidence type="ECO:0000256" key="5">
    <source>
        <dbReference type="ARBA" id="ARBA00022982"/>
    </source>
</evidence>
<dbReference type="PANTHER" id="PTHR38439:SF3">
    <property type="entry name" value="COPPER-RESISTANT CUPROPROTEIN COPI"/>
    <property type="match status" value="1"/>
</dbReference>
<organism evidence="8 9">
    <name type="scientific">Ideonella alba</name>
    <dbReference type="NCBI Taxonomy" id="2824118"/>
    <lineage>
        <taxon>Bacteria</taxon>
        <taxon>Pseudomonadati</taxon>
        <taxon>Pseudomonadota</taxon>
        <taxon>Betaproteobacteria</taxon>
        <taxon>Burkholderiales</taxon>
        <taxon>Sphaerotilaceae</taxon>
        <taxon>Ideonella</taxon>
    </lineage>
</organism>
<dbReference type="EMBL" id="JAGQDD010000015">
    <property type="protein sequence ID" value="MBQ0932368.1"/>
    <property type="molecule type" value="Genomic_DNA"/>
</dbReference>
<evidence type="ECO:0000259" key="7">
    <source>
        <dbReference type="Pfam" id="PF00127"/>
    </source>
</evidence>
<name>A0A940YB93_9BURK</name>
<evidence type="ECO:0000256" key="2">
    <source>
        <dbReference type="ARBA" id="ARBA00022448"/>
    </source>
</evidence>
<dbReference type="GO" id="GO:0009055">
    <property type="term" value="F:electron transfer activity"/>
    <property type="evidence" value="ECO:0007669"/>
    <property type="project" value="InterPro"/>
</dbReference>
<evidence type="ECO:0000313" key="9">
    <source>
        <dbReference type="Proteomes" id="UP000676246"/>
    </source>
</evidence>
<dbReference type="Pfam" id="PF00127">
    <property type="entry name" value="Copper-bind"/>
    <property type="match status" value="1"/>
</dbReference>
<comment type="caution">
    <text evidence="8">The sequence shown here is derived from an EMBL/GenBank/DDBJ whole genome shotgun (WGS) entry which is preliminary data.</text>
</comment>
<keyword evidence="9" id="KW-1185">Reference proteome</keyword>
<evidence type="ECO:0000256" key="6">
    <source>
        <dbReference type="ARBA" id="ARBA00023008"/>
    </source>
</evidence>
<keyword evidence="3" id="KW-0479">Metal-binding</keyword>
<accession>A0A940YB93</accession>
<gene>
    <name evidence="8" type="ORF">KAK03_17960</name>
</gene>
<dbReference type="SUPFAM" id="SSF49503">
    <property type="entry name" value="Cupredoxins"/>
    <property type="match status" value="1"/>
</dbReference>
<feature type="domain" description="Blue (type 1) copper" evidence="7">
    <location>
        <begin position="62"/>
        <end position="164"/>
    </location>
</feature>
<dbReference type="InterPro" id="IPR050845">
    <property type="entry name" value="Cu-binding_ET"/>
</dbReference>
<keyword evidence="2" id="KW-0813">Transport</keyword>
<dbReference type="AlphaFoldDB" id="A0A940YB93"/>
<evidence type="ECO:0000256" key="3">
    <source>
        <dbReference type="ARBA" id="ARBA00022723"/>
    </source>
</evidence>
<comment type="subcellular location">
    <subcellularLocation>
        <location evidence="1">Periplasm</location>
    </subcellularLocation>
</comment>
<dbReference type="InterPro" id="IPR028871">
    <property type="entry name" value="BlueCu_1_BS"/>
</dbReference>
<dbReference type="GO" id="GO:0005507">
    <property type="term" value="F:copper ion binding"/>
    <property type="evidence" value="ECO:0007669"/>
    <property type="project" value="InterPro"/>
</dbReference>